<dbReference type="GO" id="GO:0032259">
    <property type="term" value="P:methylation"/>
    <property type="evidence" value="ECO:0007669"/>
    <property type="project" value="UniProtKB-KW"/>
</dbReference>
<dbReference type="SUPFAM" id="SSF53335">
    <property type="entry name" value="S-adenosyl-L-methionine-dependent methyltransferases"/>
    <property type="match status" value="1"/>
</dbReference>
<dbReference type="Pfam" id="PF08100">
    <property type="entry name" value="Dimerisation"/>
    <property type="match status" value="1"/>
</dbReference>
<dbReference type="Gene3D" id="1.10.10.10">
    <property type="entry name" value="Winged helix-like DNA-binding domain superfamily/Winged helix DNA-binding domain"/>
    <property type="match status" value="1"/>
</dbReference>
<keyword evidence="2" id="KW-0808">Transferase</keyword>
<keyword evidence="3" id="KW-0949">S-adenosyl-L-methionine</keyword>
<feature type="domain" description="O-methyltransferase C-terminal" evidence="5">
    <location>
        <begin position="129"/>
        <end position="327"/>
    </location>
</feature>
<evidence type="ECO:0000256" key="2">
    <source>
        <dbReference type="ARBA" id="ARBA00022679"/>
    </source>
</evidence>
<feature type="domain" description="O-methyltransferase dimerisation" evidence="6">
    <location>
        <begin position="28"/>
        <end position="102"/>
    </location>
</feature>
<dbReference type="EMBL" id="ABJD02000101">
    <property type="protein sequence ID" value="EDU60068.1"/>
    <property type="molecule type" value="Genomic_DNA"/>
</dbReference>
<dbReference type="SUPFAM" id="SSF46785">
    <property type="entry name" value="Winged helix' DNA-binding domain"/>
    <property type="match status" value="1"/>
</dbReference>
<dbReference type="InterPro" id="IPR012967">
    <property type="entry name" value="COMT_dimerisation"/>
</dbReference>
<dbReference type="InterPro" id="IPR029063">
    <property type="entry name" value="SAM-dependent_MTases_sf"/>
</dbReference>
<reference evidence="7 8" key="3">
    <citation type="submission" date="2008-05" db="EMBL/GenBank/DDBJ databases">
        <authorList>
            <person name="Fulton L."/>
            <person name="Clifton S."/>
            <person name="Fulton B."/>
            <person name="Xu J."/>
            <person name="Minx P."/>
            <person name="Pepin K.H."/>
            <person name="Johnson M."/>
            <person name="Thiruvilangam P."/>
            <person name="Bhonagiri V."/>
            <person name="Nash W.E."/>
            <person name="Mardis E.R."/>
            <person name="Wilson R.K."/>
        </authorList>
    </citation>
    <scope>NUCLEOTIDE SEQUENCE [LARGE SCALE GENOMIC DNA]</scope>
    <source>
        <strain evidence="7 8">ATCC 25827</strain>
    </source>
</reference>
<dbReference type="InterPro" id="IPR001077">
    <property type="entry name" value="COMT_C"/>
</dbReference>
<accession>A0AA86YXR8</accession>
<protein>
    <submittedName>
        <fullName evidence="7">O-methyltransferase</fullName>
    </submittedName>
</protein>
<dbReference type="Pfam" id="PF00891">
    <property type="entry name" value="Methyltransf_2"/>
    <property type="match status" value="1"/>
</dbReference>
<dbReference type="InterPro" id="IPR036390">
    <property type="entry name" value="WH_DNA-bd_sf"/>
</dbReference>
<proteinExistence type="predicted"/>
<feature type="active site" description="Proton acceptor" evidence="4">
    <location>
        <position position="256"/>
    </location>
</feature>
<sequence length="347" mass="39675">MRKFMNMQSSNTIEQNDMQAALYVLEQTIGFVFQAALRAAVQLNIADHLMQEAKTVEQLAAEIKADARVVKKILRVLATRKIFTCLDGTHYALTPEATFLCTDHPYSLRPAILWLTDKTFWLTSAEFTQSAYGKRVFEDLFGSTFFDYWEKNADQPDGFDEGQASLSKIENEFILKNYTFPENIIVADIAGGLGNLLLEVLARNPSLKGILFDRKHVLEKNILHRLKDNTRWTLQPGSFFEQCPEADIYLLKYITHDWSDDKLIEIFKTIRRAMKPTSKLLVMDAIIPEDNRPHFGKELELICFSVIHDSNEHTEAEFNALFSQAGLKINRIIPTESHIAIIETVPV</sequence>
<evidence type="ECO:0000256" key="1">
    <source>
        <dbReference type="ARBA" id="ARBA00022603"/>
    </source>
</evidence>
<name>A0AA86YXR8_PROST</name>
<dbReference type="Proteomes" id="UP000004506">
    <property type="component" value="Unassembled WGS sequence"/>
</dbReference>
<dbReference type="InterPro" id="IPR036388">
    <property type="entry name" value="WH-like_DNA-bd_sf"/>
</dbReference>
<dbReference type="AlphaFoldDB" id="A0AA86YXR8"/>
<evidence type="ECO:0000256" key="4">
    <source>
        <dbReference type="PIRSR" id="PIRSR005739-1"/>
    </source>
</evidence>
<evidence type="ECO:0000313" key="8">
    <source>
        <dbReference type="Proteomes" id="UP000004506"/>
    </source>
</evidence>
<keyword evidence="1" id="KW-0489">Methyltransferase</keyword>
<dbReference type="InterPro" id="IPR016461">
    <property type="entry name" value="COMT-like"/>
</dbReference>
<evidence type="ECO:0000313" key="7">
    <source>
        <dbReference type="EMBL" id="EDU60068.1"/>
    </source>
</evidence>
<dbReference type="PANTHER" id="PTHR43712">
    <property type="entry name" value="PUTATIVE (AFU_ORTHOLOGUE AFUA_4G14580)-RELATED"/>
    <property type="match status" value="1"/>
</dbReference>
<evidence type="ECO:0000256" key="3">
    <source>
        <dbReference type="ARBA" id="ARBA00022691"/>
    </source>
</evidence>
<dbReference type="GO" id="GO:0046983">
    <property type="term" value="F:protein dimerization activity"/>
    <property type="evidence" value="ECO:0007669"/>
    <property type="project" value="InterPro"/>
</dbReference>
<organism evidence="7 8">
    <name type="scientific">Providencia stuartii ATCC 25827</name>
    <dbReference type="NCBI Taxonomy" id="471874"/>
    <lineage>
        <taxon>Bacteria</taxon>
        <taxon>Pseudomonadati</taxon>
        <taxon>Pseudomonadota</taxon>
        <taxon>Gammaproteobacteria</taxon>
        <taxon>Enterobacterales</taxon>
        <taxon>Morganellaceae</taxon>
        <taxon>Providencia</taxon>
    </lineage>
</organism>
<dbReference type="Gene3D" id="3.40.50.150">
    <property type="entry name" value="Vaccinia Virus protein VP39"/>
    <property type="match status" value="1"/>
</dbReference>
<gene>
    <name evidence="7" type="ORF">PROSTU_03272</name>
</gene>
<reference evidence="8" key="2">
    <citation type="submission" date="2008-04" db="EMBL/GenBank/DDBJ databases">
        <title>Draft genome sequence of Providencia stuartii(ATCC 25827).</title>
        <authorList>
            <person name="Sudarsanam P."/>
            <person name="Ley R."/>
            <person name="Guruge J."/>
            <person name="Turnbaugh P.J."/>
            <person name="Mahowald M."/>
            <person name="Liep D."/>
            <person name="Gordon J."/>
        </authorList>
    </citation>
    <scope>NUCLEOTIDE SEQUENCE [LARGE SCALE GENOMIC DNA]</scope>
    <source>
        <strain evidence="8">ATCC 25827</strain>
    </source>
</reference>
<reference evidence="8" key="1">
    <citation type="submission" date="2008-04" db="EMBL/GenBank/DDBJ databases">
        <title>Draft genome sequence of Providencia stuartii (ATCC 25827).</title>
        <authorList>
            <person name="Sudarsanam P."/>
            <person name="Ley R."/>
            <person name="Guruge J."/>
            <person name="Turnbaugh P.J."/>
            <person name="Mahowald M."/>
            <person name="Liep D."/>
            <person name="Gordon J."/>
        </authorList>
    </citation>
    <scope>NUCLEOTIDE SEQUENCE [LARGE SCALE GENOMIC DNA]</scope>
    <source>
        <strain evidence="8">ATCC 25827</strain>
    </source>
</reference>
<dbReference type="PROSITE" id="PS51683">
    <property type="entry name" value="SAM_OMT_II"/>
    <property type="match status" value="1"/>
</dbReference>
<evidence type="ECO:0000259" key="6">
    <source>
        <dbReference type="Pfam" id="PF08100"/>
    </source>
</evidence>
<dbReference type="PANTHER" id="PTHR43712:SF2">
    <property type="entry name" value="O-METHYLTRANSFERASE CICE"/>
    <property type="match status" value="1"/>
</dbReference>
<dbReference type="GO" id="GO:0008171">
    <property type="term" value="F:O-methyltransferase activity"/>
    <property type="evidence" value="ECO:0007669"/>
    <property type="project" value="InterPro"/>
</dbReference>
<dbReference type="PIRSF" id="PIRSF005739">
    <property type="entry name" value="O-mtase"/>
    <property type="match status" value="1"/>
</dbReference>
<comment type="caution">
    <text evidence="7">The sequence shown here is derived from an EMBL/GenBank/DDBJ whole genome shotgun (WGS) entry which is preliminary data.</text>
</comment>
<evidence type="ECO:0000259" key="5">
    <source>
        <dbReference type="Pfam" id="PF00891"/>
    </source>
</evidence>